<evidence type="ECO:0000313" key="2">
    <source>
        <dbReference type="EMBL" id="GGX26615.1"/>
    </source>
</evidence>
<sequence>MKYEPNAKHKEPWQPGARGSLCPPGVDGPTLLADSVVDPSQPGKRYATDGERAYCGHEHAPDCWHGFPVEWRRVPERLRRQWLADQRVSRRSIKEYW</sequence>
<feature type="region of interest" description="Disordered" evidence="1">
    <location>
        <begin position="1"/>
        <end position="27"/>
    </location>
</feature>
<name>A0ABQ2XP41_9ACTN</name>
<organism evidence="2 3">
    <name type="scientific">Streptomyces lomondensis</name>
    <dbReference type="NCBI Taxonomy" id="68229"/>
    <lineage>
        <taxon>Bacteria</taxon>
        <taxon>Bacillati</taxon>
        <taxon>Actinomycetota</taxon>
        <taxon>Actinomycetes</taxon>
        <taxon>Kitasatosporales</taxon>
        <taxon>Streptomycetaceae</taxon>
        <taxon>Streptomyces</taxon>
    </lineage>
</organism>
<keyword evidence="3" id="KW-1185">Reference proteome</keyword>
<comment type="caution">
    <text evidence="2">The sequence shown here is derived from an EMBL/GenBank/DDBJ whole genome shotgun (WGS) entry which is preliminary data.</text>
</comment>
<protein>
    <submittedName>
        <fullName evidence="2">Uncharacterized protein</fullName>
    </submittedName>
</protein>
<dbReference type="Proteomes" id="UP000617743">
    <property type="component" value="Unassembled WGS sequence"/>
</dbReference>
<feature type="compositionally biased region" description="Basic and acidic residues" evidence="1">
    <location>
        <begin position="1"/>
        <end position="12"/>
    </location>
</feature>
<dbReference type="EMBL" id="BMWC01000012">
    <property type="protein sequence ID" value="GGX26615.1"/>
    <property type="molecule type" value="Genomic_DNA"/>
</dbReference>
<gene>
    <name evidence="2" type="ORF">GCM10010383_66510</name>
</gene>
<evidence type="ECO:0000256" key="1">
    <source>
        <dbReference type="SAM" id="MobiDB-lite"/>
    </source>
</evidence>
<accession>A0ABQ2XP41</accession>
<evidence type="ECO:0000313" key="3">
    <source>
        <dbReference type="Proteomes" id="UP000617743"/>
    </source>
</evidence>
<proteinExistence type="predicted"/>
<reference evidence="3" key="1">
    <citation type="journal article" date="2019" name="Int. J. Syst. Evol. Microbiol.">
        <title>The Global Catalogue of Microorganisms (GCM) 10K type strain sequencing project: providing services to taxonomists for standard genome sequencing and annotation.</title>
        <authorList>
            <consortium name="The Broad Institute Genomics Platform"/>
            <consortium name="The Broad Institute Genome Sequencing Center for Infectious Disease"/>
            <person name="Wu L."/>
            <person name="Ma J."/>
        </authorList>
    </citation>
    <scope>NUCLEOTIDE SEQUENCE [LARGE SCALE GENOMIC DNA]</scope>
    <source>
        <strain evidence="3">JCM 4866</strain>
    </source>
</reference>